<feature type="region of interest" description="Disordered" evidence="1">
    <location>
        <begin position="1"/>
        <end position="22"/>
    </location>
</feature>
<dbReference type="Proteomes" id="UP000471753">
    <property type="component" value="Unassembled WGS sequence"/>
</dbReference>
<gene>
    <name evidence="2" type="ORF">GR197_12890</name>
</gene>
<name>A0A7K3UDZ0_9HYPH</name>
<reference evidence="2 3" key="1">
    <citation type="submission" date="2019-12" db="EMBL/GenBank/DDBJ databases">
        <title>Rhizobium genotypes associated with high levels of biological nitrogen fixation by grain legumes in a temperate-maritime cropping system.</title>
        <authorList>
            <person name="Maluk M."/>
            <person name="Francesc Ferrando Molina F."/>
            <person name="Lopez Del Egido L."/>
            <person name="Lafos M."/>
            <person name="Langarica-Fuentes A."/>
            <person name="Gebre Yohannes G."/>
            <person name="Young M.W."/>
            <person name="Martin P."/>
            <person name="Gantlett R."/>
            <person name="Kenicer G."/>
            <person name="Hawes C."/>
            <person name="Begg G.S."/>
            <person name="Quilliam R.S."/>
            <person name="Squire G.R."/>
            <person name="Poole P.S."/>
            <person name="Young P.W."/>
            <person name="Iannetta P.M."/>
            <person name="James E.K."/>
        </authorList>
    </citation>
    <scope>NUCLEOTIDE SEQUENCE [LARGE SCALE GENOMIC DNA]</scope>
    <source>
        <strain evidence="2 3">JHI366</strain>
    </source>
</reference>
<accession>A0A7K3UDZ0</accession>
<evidence type="ECO:0000313" key="2">
    <source>
        <dbReference type="EMBL" id="NEJ71429.1"/>
    </source>
</evidence>
<evidence type="ECO:0000313" key="3">
    <source>
        <dbReference type="Proteomes" id="UP000471753"/>
    </source>
</evidence>
<sequence>MGADIRAISFDGGEQAGNPDKESAAAALMLGRVHNKWKPKERPNHVLRN</sequence>
<dbReference type="AlphaFoldDB" id="A0A7K3UDZ0"/>
<dbReference type="EMBL" id="WUFT01000007">
    <property type="protein sequence ID" value="NEJ71429.1"/>
    <property type="molecule type" value="Genomic_DNA"/>
</dbReference>
<proteinExistence type="predicted"/>
<evidence type="ECO:0000256" key="1">
    <source>
        <dbReference type="SAM" id="MobiDB-lite"/>
    </source>
</evidence>
<comment type="caution">
    <text evidence="2">The sequence shown here is derived from an EMBL/GenBank/DDBJ whole genome shotgun (WGS) entry which is preliminary data.</text>
</comment>
<organism evidence="2 3">
    <name type="scientific">Rhizobium phaseoli</name>
    <dbReference type="NCBI Taxonomy" id="396"/>
    <lineage>
        <taxon>Bacteria</taxon>
        <taxon>Pseudomonadati</taxon>
        <taxon>Pseudomonadota</taxon>
        <taxon>Alphaproteobacteria</taxon>
        <taxon>Hyphomicrobiales</taxon>
        <taxon>Rhizobiaceae</taxon>
        <taxon>Rhizobium/Agrobacterium group</taxon>
        <taxon>Rhizobium</taxon>
    </lineage>
</organism>
<protein>
    <submittedName>
        <fullName evidence="2">Uncharacterized protein</fullName>
    </submittedName>
</protein>